<feature type="transmembrane region" description="Helical" evidence="2">
    <location>
        <begin position="375"/>
        <end position="391"/>
    </location>
</feature>
<feature type="transmembrane region" description="Helical" evidence="2">
    <location>
        <begin position="309"/>
        <end position="334"/>
    </location>
</feature>
<feature type="transmembrane region" description="Helical" evidence="2">
    <location>
        <begin position="137"/>
        <end position="160"/>
    </location>
</feature>
<protein>
    <submittedName>
        <fullName evidence="3">Uncharacterized protein</fullName>
    </submittedName>
</protein>
<accession>A0A0L0H6B9</accession>
<sequence>MVEPSRAHGLHTVTSPMRPASTVGQPSSSSIGTSPAEKSDHPNRSSVKLARRPGHAGKGTHRRKKCSAGFYLVAAGLSRYPLTVCLLCWSFCIAIFVGYINIPLGTVDVHNGGPLHTIHEWGNIGILPADYSFPLNWWMYNVVFFPIYILSTVGCVGLAIHNFSPYLWPRSWGDLACFGIPPLVITVVMNTVVWYSPRQALVSSKLWVVFNTLVCTGYGMHYAVLRNMWERKHWEAKMRLIAKTADISPLASHVNSKHVRSVSNGVEDEEAGECAKEVIPHHLESPQTGSGHDMAMHKLENEPLPTVQILWLLVSICFGASTYFIGQVWSWAYFKTTPHPLWLDLVLIYTLRLFIVGVTTIGTILLHAKLGPRHTIYAYTFFCDMIYWMLYRNVFTAAFSSTWTIILFGAINFVQRVAWVTFRTSRYYHRIMIWLSDWNKAGVLKAFFAAQHGVSDSASIMTRTASGSMSSLGLDILDGELAEFNNPTDENKADSAVRGISEPSMDQEAGMANSETKFSTLERAATTSIPNKRNHLRSTVAIKSTTSVNQVNDNTPNSRYSLPPLGEATETWSYTDYTKAQVLFQAFNAVAQLITMVCFVVSIPAIRRGPNAGAYPSLTILLDDTRYRRVMFETLSTFVSEVLGSLVGFWLVHRMTGRKIWQEWVKFVSRNPRTFVLTMVMAIHVLMDSAVMLVNLEFDP</sequence>
<dbReference type="OrthoDB" id="2125838at2759"/>
<gene>
    <name evidence="3" type="ORF">SPPG_07964</name>
</gene>
<feature type="transmembrane region" description="Helical" evidence="2">
    <location>
        <begin position="172"/>
        <end position="194"/>
    </location>
</feature>
<organism evidence="3 4">
    <name type="scientific">Spizellomyces punctatus (strain DAOM BR117)</name>
    <dbReference type="NCBI Taxonomy" id="645134"/>
    <lineage>
        <taxon>Eukaryota</taxon>
        <taxon>Fungi</taxon>
        <taxon>Fungi incertae sedis</taxon>
        <taxon>Chytridiomycota</taxon>
        <taxon>Chytridiomycota incertae sedis</taxon>
        <taxon>Chytridiomycetes</taxon>
        <taxon>Spizellomycetales</taxon>
        <taxon>Spizellomycetaceae</taxon>
        <taxon>Spizellomyces</taxon>
    </lineage>
</organism>
<feature type="transmembrane region" description="Helical" evidence="2">
    <location>
        <begin position="582"/>
        <end position="606"/>
    </location>
</feature>
<feature type="transmembrane region" description="Helical" evidence="2">
    <location>
        <begin position="346"/>
        <end position="368"/>
    </location>
</feature>
<keyword evidence="2" id="KW-0472">Membrane</keyword>
<dbReference type="EMBL" id="KQ257467">
    <property type="protein sequence ID" value="KNC96757.1"/>
    <property type="molecule type" value="Genomic_DNA"/>
</dbReference>
<reference evidence="3 4" key="1">
    <citation type="submission" date="2009-08" db="EMBL/GenBank/DDBJ databases">
        <title>The Genome Sequence of Spizellomyces punctatus strain DAOM BR117.</title>
        <authorList>
            <consortium name="The Broad Institute Genome Sequencing Platform"/>
            <person name="Russ C."/>
            <person name="Cuomo C."/>
            <person name="Shea T."/>
            <person name="Young S.K."/>
            <person name="Zeng Q."/>
            <person name="Koehrsen M."/>
            <person name="Haas B."/>
            <person name="Borodovsky M."/>
            <person name="Guigo R."/>
            <person name="Alvarado L."/>
            <person name="Berlin A."/>
            <person name="Bochicchio J."/>
            <person name="Borenstein D."/>
            <person name="Chapman S."/>
            <person name="Chen Z."/>
            <person name="Engels R."/>
            <person name="Freedman E."/>
            <person name="Gellesch M."/>
            <person name="Goldberg J."/>
            <person name="Griggs A."/>
            <person name="Gujja S."/>
            <person name="Heiman D."/>
            <person name="Hepburn T."/>
            <person name="Howarth C."/>
            <person name="Jen D."/>
            <person name="Larson L."/>
            <person name="Lewis B."/>
            <person name="Mehta T."/>
            <person name="Park D."/>
            <person name="Pearson M."/>
            <person name="Roberts A."/>
            <person name="Saif S."/>
            <person name="Shenoy N."/>
            <person name="Sisk P."/>
            <person name="Stolte C."/>
            <person name="Sykes S."/>
            <person name="Thomson T."/>
            <person name="Walk T."/>
            <person name="White J."/>
            <person name="Yandava C."/>
            <person name="Burger G."/>
            <person name="Gray M.W."/>
            <person name="Holland P.W.H."/>
            <person name="King N."/>
            <person name="Lang F.B.F."/>
            <person name="Roger A.J."/>
            <person name="Ruiz-Trillo I."/>
            <person name="Lander E."/>
            <person name="Nusbaum C."/>
        </authorList>
    </citation>
    <scope>NUCLEOTIDE SEQUENCE [LARGE SCALE GENOMIC DNA]</scope>
    <source>
        <strain evidence="3 4">DAOM BR117</strain>
    </source>
</reference>
<feature type="transmembrane region" description="Helical" evidence="2">
    <location>
        <begin position="674"/>
        <end position="694"/>
    </location>
</feature>
<dbReference type="GeneID" id="27691147"/>
<feature type="region of interest" description="Disordered" evidence="1">
    <location>
        <begin position="1"/>
        <end position="62"/>
    </location>
</feature>
<feature type="transmembrane region" description="Helical" evidence="2">
    <location>
        <begin position="403"/>
        <end position="422"/>
    </location>
</feature>
<feature type="compositionally biased region" description="Basic residues" evidence="1">
    <location>
        <begin position="49"/>
        <end position="62"/>
    </location>
</feature>
<dbReference type="RefSeq" id="XP_016604797.1">
    <property type="nucleotide sequence ID" value="XM_016756116.1"/>
</dbReference>
<proteinExistence type="predicted"/>
<dbReference type="Proteomes" id="UP000053201">
    <property type="component" value="Unassembled WGS sequence"/>
</dbReference>
<evidence type="ECO:0000313" key="3">
    <source>
        <dbReference type="EMBL" id="KNC96757.1"/>
    </source>
</evidence>
<evidence type="ECO:0000256" key="2">
    <source>
        <dbReference type="SAM" id="Phobius"/>
    </source>
</evidence>
<feature type="compositionally biased region" description="Polar residues" evidence="1">
    <location>
        <begin position="22"/>
        <end position="33"/>
    </location>
</feature>
<feature type="transmembrane region" description="Helical" evidence="2">
    <location>
        <begin position="80"/>
        <end position="102"/>
    </location>
</feature>
<keyword evidence="2" id="KW-0812">Transmembrane</keyword>
<evidence type="ECO:0000313" key="4">
    <source>
        <dbReference type="Proteomes" id="UP000053201"/>
    </source>
</evidence>
<evidence type="ECO:0000256" key="1">
    <source>
        <dbReference type="SAM" id="MobiDB-lite"/>
    </source>
</evidence>
<feature type="transmembrane region" description="Helical" evidence="2">
    <location>
        <begin position="635"/>
        <end position="653"/>
    </location>
</feature>
<keyword evidence="4" id="KW-1185">Reference proteome</keyword>
<dbReference type="AlphaFoldDB" id="A0A0L0H6B9"/>
<name>A0A0L0H6B9_SPIPD</name>
<keyword evidence="2" id="KW-1133">Transmembrane helix</keyword>
<dbReference type="VEuPathDB" id="FungiDB:SPPG_07964"/>
<dbReference type="InParanoid" id="A0A0L0H6B9"/>
<feature type="transmembrane region" description="Helical" evidence="2">
    <location>
        <begin position="206"/>
        <end position="225"/>
    </location>
</feature>